<gene>
    <name evidence="3" type="ORF">Q5Y73_05395</name>
</gene>
<keyword evidence="1" id="KW-0808">Transferase</keyword>
<dbReference type="InterPro" id="IPR050769">
    <property type="entry name" value="NAT_camello-type"/>
</dbReference>
<proteinExistence type="predicted"/>
<dbReference type="InterPro" id="IPR008125">
    <property type="entry name" value="Streptothricin_AcTrfase"/>
</dbReference>
<dbReference type="InterPro" id="IPR000182">
    <property type="entry name" value="GNAT_dom"/>
</dbReference>
<dbReference type="Gene3D" id="3.40.630.30">
    <property type="match status" value="1"/>
</dbReference>
<dbReference type="PRINTS" id="PR01754">
    <property type="entry name" value="SACTRNSFRASE"/>
</dbReference>
<accession>A0ABT9IVZ7</accession>
<reference evidence="3 4" key="1">
    <citation type="submission" date="2023-08" db="EMBL/GenBank/DDBJ databases">
        <authorList>
            <person name="Park J.-S."/>
        </authorList>
    </citation>
    <scope>NUCLEOTIDE SEQUENCE [LARGE SCALE GENOMIC DNA]</scope>
    <source>
        <strain evidence="3 4">2205SS18-9</strain>
    </source>
</reference>
<comment type="caution">
    <text evidence="3">The sequence shown here is derived from an EMBL/GenBank/DDBJ whole genome shotgun (WGS) entry which is preliminary data.</text>
</comment>
<feature type="domain" description="N-acetyltransferase" evidence="2">
    <location>
        <begin position="35"/>
        <end position="180"/>
    </location>
</feature>
<evidence type="ECO:0000256" key="1">
    <source>
        <dbReference type="ARBA" id="ARBA00022679"/>
    </source>
</evidence>
<dbReference type="CDD" id="cd04301">
    <property type="entry name" value="NAT_SF"/>
    <property type="match status" value="1"/>
</dbReference>
<dbReference type="RefSeq" id="WP_305990792.1">
    <property type="nucleotide sequence ID" value="NZ_JAVAMP010000001.1"/>
</dbReference>
<dbReference type="PROSITE" id="PS51186">
    <property type="entry name" value="GNAT"/>
    <property type="match status" value="1"/>
</dbReference>
<name>A0ABT9IVZ7_9BACL</name>
<keyword evidence="4" id="KW-1185">Reference proteome</keyword>
<protein>
    <submittedName>
        <fullName evidence="3">GNAT family N-acetyltransferase</fullName>
    </submittedName>
</protein>
<dbReference type="PANTHER" id="PTHR13947:SF37">
    <property type="entry name" value="LD18367P"/>
    <property type="match status" value="1"/>
</dbReference>
<organism evidence="3 4">
    <name type="scientific">Chengkuizengella axinellae</name>
    <dbReference type="NCBI Taxonomy" id="3064388"/>
    <lineage>
        <taxon>Bacteria</taxon>
        <taxon>Bacillati</taxon>
        <taxon>Bacillota</taxon>
        <taxon>Bacilli</taxon>
        <taxon>Bacillales</taxon>
        <taxon>Paenibacillaceae</taxon>
        <taxon>Chengkuizengella</taxon>
    </lineage>
</organism>
<sequence>MDIVIRELMAEDQHIKIDLDNSFVVDSVAVVSCIEQLFSYTVKEVPTYIKEYPEDTIIKDYSEFIDNPKQIIYLAFLGEKVVGQIILKKSWNHYAYIDYIIVDSQYRRDGIGQKLIEQAKYWARTGGMPGISLETQNINVKACKFYDRCGFKIGGIDNYLYKGLDQQSKEIAIYWYLLFEE</sequence>
<dbReference type="SUPFAM" id="SSF55729">
    <property type="entry name" value="Acyl-CoA N-acyltransferases (Nat)"/>
    <property type="match status" value="1"/>
</dbReference>
<evidence type="ECO:0000313" key="4">
    <source>
        <dbReference type="Proteomes" id="UP001231941"/>
    </source>
</evidence>
<evidence type="ECO:0000259" key="2">
    <source>
        <dbReference type="PROSITE" id="PS51186"/>
    </source>
</evidence>
<dbReference type="Pfam" id="PF00583">
    <property type="entry name" value="Acetyltransf_1"/>
    <property type="match status" value="1"/>
</dbReference>
<evidence type="ECO:0000313" key="3">
    <source>
        <dbReference type="EMBL" id="MDP5273531.1"/>
    </source>
</evidence>
<dbReference type="Proteomes" id="UP001231941">
    <property type="component" value="Unassembled WGS sequence"/>
</dbReference>
<dbReference type="PANTHER" id="PTHR13947">
    <property type="entry name" value="GNAT FAMILY N-ACETYLTRANSFERASE"/>
    <property type="match status" value="1"/>
</dbReference>
<dbReference type="InterPro" id="IPR016181">
    <property type="entry name" value="Acyl_CoA_acyltransferase"/>
</dbReference>
<dbReference type="EMBL" id="JAVAMP010000001">
    <property type="protein sequence ID" value="MDP5273531.1"/>
    <property type="molecule type" value="Genomic_DNA"/>
</dbReference>